<sequence length="51" mass="6037">MCSQILCSMYDFSFTRFDFKCLRLDKLVDNKVFIFSYVNCSYQYAGEIIGI</sequence>
<evidence type="ECO:0000313" key="2">
    <source>
        <dbReference type="Proteomes" id="UP000288805"/>
    </source>
</evidence>
<dbReference type="AlphaFoldDB" id="A0A438IC37"/>
<protein>
    <submittedName>
        <fullName evidence="1">Uncharacterized protein</fullName>
    </submittedName>
</protein>
<dbReference type="Proteomes" id="UP000288805">
    <property type="component" value="Unassembled WGS sequence"/>
</dbReference>
<proteinExistence type="predicted"/>
<gene>
    <name evidence="1" type="ORF">CK203_034752</name>
</gene>
<accession>A0A438IC37</accession>
<name>A0A438IC37_VITVI</name>
<organism evidence="1 2">
    <name type="scientific">Vitis vinifera</name>
    <name type="common">Grape</name>
    <dbReference type="NCBI Taxonomy" id="29760"/>
    <lineage>
        <taxon>Eukaryota</taxon>
        <taxon>Viridiplantae</taxon>
        <taxon>Streptophyta</taxon>
        <taxon>Embryophyta</taxon>
        <taxon>Tracheophyta</taxon>
        <taxon>Spermatophyta</taxon>
        <taxon>Magnoliopsida</taxon>
        <taxon>eudicotyledons</taxon>
        <taxon>Gunneridae</taxon>
        <taxon>Pentapetalae</taxon>
        <taxon>rosids</taxon>
        <taxon>Vitales</taxon>
        <taxon>Vitaceae</taxon>
        <taxon>Viteae</taxon>
        <taxon>Vitis</taxon>
    </lineage>
</organism>
<evidence type="ECO:0000313" key="1">
    <source>
        <dbReference type="EMBL" id="RVW94275.1"/>
    </source>
</evidence>
<dbReference type="EMBL" id="QGNW01000123">
    <property type="protein sequence ID" value="RVW94275.1"/>
    <property type="molecule type" value="Genomic_DNA"/>
</dbReference>
<reference evidence="1 2" key="1">
    <citation type="journal article" date="2018" name="PLoS Genet.">
        <title>Population sequencing reveals clonal diversity and ancestral inbreeding in the grapevine cultivar Chardonnay.</title>
        <authorList>
            <person name="Roach M.J."/>
            <person name="Johnson D.L."/>
            <person name="Bohlmann J."/>
            <person name="van Vuuren H.J."/>
            <person name="Jones S.J."/>
            <person name="Pretorius I.S."/>
            <person name="Schmidt S.A."/>
            <person name="Borneman A.R."/>
        </authorList>
    </citation>
    <scope>NUCLEOTIDE SEQUENCE [LARGE SCALE GENOMIC DNA]</scope>
    <source>
        <strain evidence="2">cv. Chardonnay</strain>
        <tissue evidence="1">Leaf</tissue>
    </source>
</reference>
<comment type="caution">
    <text evidence="1">The sequence shown here is derived from an EMBL/GenBank/DDBJ whole genome shotgun (WGS) entry which is preliminary data.</text>
</comment>